<comment type="subcellular location">
    <subcellularLocation>
        <location evidence="1">Cell membrane</location>
        <topology evidence="1">Multi-pass membrane protein</topology>
    </subcellularLocation>
</comment>
<evidence type="ECO:0000256" key="10">
    <source>
        <dbReference type="RuleBase" id="RU000688"/>
    </source>
</evidence>
<proteinExistence type="evidence at transcript level"/>
<dbReference type="EMBL" id="OR344078">
    <property type="protein sequence ID" value="WNH96634.1"/>
    <property type="molecule type" value="mRNA"/>
</dbReference>
<dbReference type="PROSITE" id="PS00237">
    <property type="entry name" value="G_PROTEIN_RECEP_F1_1"/>
    <property type="match status" value="1"/>
</dbReference>
<evidence type="ECO:0000256" key="9">
    <source>
        <dbReference type="ARBA" id="ARBA00023224"/>
    </source>
</evidence>
<feature type="compositionally biased region" description="Polar residues" evidence="11">
    <location>
        <begin position="352"/>
        <end position="362"/>
    </location>
</feature>
<evidence type="ECO:0000256" key="1">
    <source>
        <dbReference type="ARBA" id="ARBA00004651"/>
    </source>
</evidence>
<evidence type="ECO:0000313" key="14">
    <source>
        <dbReference type="EMBL" id="WNH96634.1"/>
    </source>
</evidence>
<feature type="transmembrane region" description="Helical" evidence="12">
    <location>
        <begin position="28"/>
        <end position="49"/>
    </location>
</feature>
<feature type="transmembrane region" description="Helical" evidence="12">
    <location>
        <begin position="140"/>
        <end position="163"/>
    </location>
</feature>
<keyword evidence="3 10" id="KW-0812">Transmembrane</keyword>
<evidence type="ECO:0000256" key="3">
    <source>
        <dbReference type="ARBA" id="ARBA00022692"/>
    </source>
</evidence>
<reference evidence="14" key="1">
    <citation type="submission" date="2023-07" db="EMBL/GenBank/DDBJ databases">
        <authorList>
            <person name="Dong Y."/>
            <person name="You Q."/>
        </authorList>
    </citation>
    <scope>NUCLEOTIDE SEQUENCE</scope>
</reference>
<feature type="transmembrane region" description="Helical" evidence="12">
    <location>
        <begin position="420"/>
        <end position="441"/>
    </location>
</feature>
<evidence type="ECO:0000256" key="2">
    <source>
        <dbReference type="ARBA" id="ARBA00022475"/>
    </source>
</evidence>
<feature type="domain" description="G-protein coupled receptors family 1 profile" evidence="13">
    <location>
        <begin position="41"/>
        <end position="473"/>
    </location>
</feature>
<dbReference type="Pfam" id="PF00001">
    <property type="entry name" value="7tm_1"/>
    <property type="match status" value="1"/>
</dbReference>
<evidence type="ECO:0000256" key="4">
    <source>
        <dbReference type="ARBA" id="ARBA00022989"/>
    </source>
</evidence>
<accession>A0AA95Z9B2</accession>
<feature type="region of interest" description="Disordered" evidence="11">
    <location>
        <begin position="334"/>
        <end position="366"/>
    </location>
</feature>
<sequence>MWNTSDFTVQNTTNVSDSFSYGDGNWEVLVLLPIMLFGITGNILVCMAVSMEKRLQSVTNYFLLSLAITDLLVSVVVMPFSMIHQFFGYWPFDYIVCDMYVTSDVLMCTSSILHLCTISLERYLAIRSPLSLRNKSKGVVLWKIVLVWASSLAITSPITILGIVDQKNVLNNKQCALTNEYFIIYGSTAAFFIPLGIMITTYGLTVRLLHKQSQLCNPSKDQEGEPMMRRSVSRRAKFRQRVKFEPRRTKSCPNKNCRDSNYSQYLRTRSVRECKHGAKSELDKLEMTPPSSPHLTVPDIGNDLDTISEENHNNGIDWRKSSLTGTTCSIISEDSPKRSILSSPLPHRSIRSNHSMNGSESPSPKRLKNLVSRHQLVLKATSILLLRKDQVSENEQSDKQSMSPRHDQDDVNTEHKASKVLGVVFGIFVICWAPFFIVNILTVLCHDCQFQPLLFTTFVWLGYVSSTLNPIIYTIFNKTFKMTFVKLLRCRYRTIQKSLRVRWHSRNGYQSTFRTHSYYSSDDKVESQL</sequence>
<evidence type="ECO:0000256" key="12">
    <source>
        <dbReference type="SAM" id="Phobius"/>
    </source>
</evidence>
<keyword evidence="8 10" id="KW-0675">Receptor</keyword>
<dbReference type="AlphaFoldDB" id="A0AA95Z9B2"/>
<keyword evidence="9 10" id="KW-0807">Transducer</keyword>
<evidence type="ECO:0000256" key="7">
    <source>
        <dbReference type="ARBA" id="ARBA00023157"/>
    </source>
</evidence>
<evidence type="ECO:0000256" key="8">
    <source>
        <dbReference type="ARBA" id="ARBA00023170"/>
    </source>
</evidence>
<evidence type="ECO:0000259" key="13">
    <source>
        <dbReference type="PROSITE" id="PS50262"/>
    </source>
</evidence>
<feature type="transmembrane region" description="Helical" evidence="12">
    <location>
        <begin position="99"/>
        <end position="120"/>
    </location>
</feature>
<name>A0AA95Z9B2_SINCO</name>
<dbReference type="SMART" id="SM01381">
    <property type="entry name" value="7TM_GPCR_Srsx"/>
    <property type="match status" value="1"/>
</dbReference>
<evidence type="ECO:0000256" key="6">
    <source>
        <dbReference type="ARBA" id="ARBA00023136"/>
    </source>
</evidence>
<comment type="similarity">
    <text evidence="10">Belongs to the G-protein coupled receptor 1 family.</text>
</comment>
<dbReference type="PANTHER" id="PTHR24248">
    <property type="entry name" value="ADRENERGIC RECEPTOR-RELATED G-PROTEIN COUPLED RECEPTOR"/>
    <property type="match status" value="1"/>
</dbReference>
<keyword evidence="2" id="KW-1003">Cell membrane</keyword>
<keyword evidence="7" id="KW-1015">Disulfide bond</keyword>
<dbReference type="PRINTS" id="PR00237">
    <property type="entry name" value="GPCRRHODOPSN"/>
</dbReference>
<evidence type="ECO:0000256" key="11">
    <source>
        <dbReference type="SAM" id="MobiDB-lite"/>
    </source>
</evidence>
<dbReference type="Gene3D" id="1.20.1070.10">
    <property type="entry name" value="Rhodopsin 7-helix transmembrane proteins"/>
    <property type="match status" value="2"/>
</dbReference>
<keyword evidence="5 10" id="KW-0297">G-protein coupled receptor</keyword>
<dbReference type="InterPro" id="IPR017452">
    <property type="entry name" value="GPCR_Rhodpsn_7TM"/>
</dbReference>
<keyword evidence="6 12" id="KW-0472">Membrane</keyword>
<feature type="transmembrane region" description="Helical" evidence="12">
    <location>
        <begin position="183"/>
        <end position="204"/>
    </location>
</feature>
<dbReference type="GO" id="GO:0004930">
    <property type="term" value="F:G protein-coupled receptor activity"/>
    <property type="evidence" value="ECO:0007669"/>
    <property type="project" value="UniProtKB-KW"/>
</dbReference>
<protein>
    <submittedName>
        <fullName evidence="14">5-HT2-3</fullName>
    </submittedName>
</protein>
<dbReference type="PROSITE" id="PS50262">
    <property type="entry name" value="G_PROTEIN_RECEP_F1_2"/>
    <property type="match status" value="1"/>
</dbReference>
<organism evidence="14">
    <name type="scientific">Sinonovacula constricta</name>
    <name type="common">Razor clam</name>
    <dbReference type="NCBI Taxonomy" id="98310"/>
    <lineage>
        <taxon>Eukaryota</taxon>
        <taxon>Metazoa</taxon>
        <taxon>Spiralia</taxon>
        <taxon>Lophotrochozoa</taxon>
        <taxon>Mollusca</taxon>
        <taxon>Bivalvia</taxon>
        <taxon>Autobranchia</taxon>
        <taxon>Heteroconchia</taxon>
        <taxon>Euheterodonta</taxon>
        <taxon>Imparidentia</taxon>
        <taxon>Neoheterodontei</taxon>
        <taxon>Cardiida</taxon>
        <taxon>Tellinoidea</taxon>
        <taxon>Solecurtidae</taxon>
        <taxon>Sinonovacula</taxon>
    </lineage>
</organism>
<evidence type="ECO:0000256" key="5">
    <source>
        <dbReference type="ARBA" id="ARBA00023040"/>
    </source>
</evidence>
<dbReference type="FunFam" id="1.20.1070.10:FF:000523">
    <property type="entry name" value="5-hydroxytryptamine receptor 2B"/>
    <property type="match status" value="1"/>
</dbReference>
<feature type="transmembrane region" description="Helical" evidence="12">
    <location>
        <begin position="61"/>
        <end position="87"/>
    </location>
</feature>
<keyword evidence="4 12" id="KW-1133">Transmembrane helix</keyword>
<dbReference type="GO" id="GO:0005886">
    <property type="term" value="C:plasma membrane"/>
    <property type="evidence" value="ECO:0007669"/>
    <property type="project" value="UniProtKB-SubCell"/>
</dbReference>
<feature type="transmembrane region" description="Helical" evidence="12">
    <location>
        <begin position="453"/>
        <end position="476"/>
    </location>
</feature>
<dbReference type="InterPro" id="IPR000276">
    <property type="entry name" value="GPCR_Rhodpsn"/>
</dbReference>
<dbReference type="SUPFAM" id="SSF81321">
    <property type="entry name" value="Family A G protein-coupled receptor-like"/>
    <property type="match status" value="1"/>
</dbReference>
<gene>
    <name evidence="14" type="primary">5-HT2-3</name>
</gene>